<dbReference type="Gene3D" id="3.40.390.10">
    <property type="entry name" value="Collagenase (Catalytic Domain)"/>
    <property type="match status" value="1"/>
</dbReference>
<evidence type="ECO:0000313" key="7">
    <source>
        <dbReference type="Proteomes" id="UP000023435"/>
    </source>
</evidence>
<name>A0A108UD90_9GAMM</name>
<dbReference type="InterPro" id="IPR013783">
    <property type="entry name" value="Ig-like_fold"/>
</dbReference>
<dbReference type="InterPro" id="IPR008979">
    <property type="entry name" value="Galactose-bd-like_sf"/>
</dbReference>
<dbReference type="SUPFAM" id="SSF49299">
    <property type="entry name" value="PKD domain"/>
    <property type="match status" value="1"/>
</dbReference>
<dbReference type="FunFam" id="2.60.120.260:FF:000149">
    <property type="entry name" value="Leupeptin-inactivating enzyme 1"/>
    <property type="match status" value="1"/>
</dbReference>
<dbReference type="PROSITE" id="PS50093">
    <property type="entry name" value="PKD"/>
    <property type="match status" value="1"/>
</dbReference>
<dbReference type="Gene3D" id="2.60.40.10">
    <property type="entry name" value="Immunoglobulins"/>
    <property type="match status" value="1"/>
</dbReference>
<dbReference type="Proteomes" id="UP000023435">
    <property type="component" value="Unassembled WGS sequence"/>
</dbReference>
<dbReference type="SMART" id="SM00089">
    <property type="entry name" value="PKD"/>
    <property type="match status" value="1"/>
</dbReference>
<gene>
    <name evidence="6" type="ORF">AZ78_4515</name>
</gene>
<evidence type="ECO:0000256" key="1">
    <source>
        <dbReference type="ARBA" id="ARBA00022670"/>
    </source>
</evidence>
<protein>
    <submittedName>
        <fullName evidence="6">Peptidyl-Asp metalloendopeptidase</fullName>
    </submittedName>
</protein>
<feature type="chain" id="PRO_5007131942" evidence="3">
    <location>
        <begin position="38"/>
        <end position="660"/>
    </location>
</feature>
<dbReference type="EMBL" id="JAJA02000001">
    <property type="protein sequence ID" value="KWS06955.1"/>
    <property type="molecule type" value="Genomic_DNA"/>
</dbReference>
<dbReference type="Pfam" id="PF13688">
    <property type="entry name" value="Reprolysin_5"/>
    <property type="match status" value="1"/>
</dbReference>
<dbReference type="InterPro" id="IPR002884">
    <property type="entry name" value="P_dom"/>
</dbReference>
<dbReference type="GO" id="GO:0004252">
    <property type="term" value="F:serine-type endopeptidase activity"/>
    <property type="evidence" value="ECO:0007669"/>
    <property type="project" value="InterPro"/>
</dbReference>
<accession>A0A108UD90</accession>
<dbReference type="Gene3D" id="2.60.120.260">
    <property type="entry name" value="Galactose-binding domain-like"/>
    <property type="match status" value="1"/>
</dbReference>
<organism evidence="6 7">
    <name type="scientific">Lysobacter capsici AZ78</name>
    <dbReference type="NCBI Taxonomy" id="1444315"/>
    <lineage>
        <taxon>Bacteria</taxon>
        <taxon>Pseudomonadati</taxon>
        <taxon>Pseudomonadota</taxon>
        <taxon>Gammaproteobacteria</taxon>
        <taxon>Lysobacterales</taxon>
        <taxon>Lysobacteraceae</taxon>
        <taxon>Lysobacter</taxon>
    </lineage>
</organism>
<feature type="signal peptide" evidence="3">
    <location>
        <begin position="1"/>
        <end position="37"/>
    </location>
</feature>
<dbReference type="CDD" id="cd00146">
    <property type="entry name" value="PKD"/>
    <property type="match status" value="1"/>
</dbReference>
<keyword evidence="1" id="KW-0645">Protease</keyword>
<proteinExistence type="predicted"/>
<dbReference type="PROSITE" id="PS51829">
    <property type="entry name" value="P_HOMO_B"/>
    <property type="match status" value="1"/>
</dbReference>
<dbReference type="Pfam" id="PF01483">
    <property type="entry name" value="P_proprotein"/>
    <property type="match status" value="1"/>
</dbReference>
<dbReference type="GO" id="GO:0008237">
    <property type="term" value="F:metallopeptidase activity"/>
    <property type="evidence" value="ECO:0007669"/>
    <property type="project" value="InterPro"/>
</dbReference>
<keyword evidence="2" id="KW-0378">Hydrolase</keyword>
<evidence type="ECO:0000259" key="5">
    <source>
        <dbReference type="PROSITE" id="PS51829"/>
    </source>
</evidence>
<dbReference type="GO" id="GO:0006508">
    <property type="term" value="P:proteolysis"/>
    <property type="evidence" value="ECO:0007669"/>
    <property type="project" value="UniProtKB-KW"/>
</dbReference>
<feature type="domain" description="P/Homo B" evidence="5">
    <location>
        <begin position="541"/>
        <end position="660"/>
    </location>
</feature>
<evidence type="ECO:0000259" key="4">
    <source>
        <dbReference type="PROSITE" id="PS50093"/>
    </source>
</evidence>
<dbReference type="SUPFAM" id="SSF55486">
    <property type="entry name" value="Metalloproteases ('zincins'), catalytic domain"/>
    <property type="match status" value="1"/>
</dbReference>
<keyword evidence="3" id="KW-0732">Signal</keyword>
<dbReference type="InterPro" id="IPR035986">
    <property type="entry name" value="PKD_dom_sf"/>
</dbReference>
<dbReference type="Pfam" id="PF18911">
    <property type="entry name" value="PKD_4"/>
    <property type="match status" value="1"/>
</dbReference>
<evidence type="ECO:0000256" key="2">
    <source>
        <dbReference type="ARBA" id="ARBA00022801"/>
    </source>
</evidence>
<feature type="domain" description="PKD" evidence="4">
    <location>
        <begin position="461"/>
        <end position="548"/>
    </location>
</feature>
<dbReference type="InterPro" id="IPR022409">
    <property type="entry name" value="PKD/Chitinase_dom"/>
</dbReference>
<evidence type="ECO:0000313" key="6">
    <source>
        <dbReference type="EMBL" id="KWS06955.1"/>
    </source>
</evidence>
<dbReference type="SUPFAM" id="SSF49785">
    <property type="entry name" value="Galactose-binding domain-like"/>
    <property type="match status" value="1"/>
</dbReference>
<reference evidence="6 7" key="1">
    <citation type="journal article" date="2014" name="Genome Announc.">
        <title>Draft Genome Sequence of Lysobacter capsici AZ78, a Bacterium Antagonistic to Plant-Pathogenic Oomycetes.</title>
        <authorList>
            <person name="Puopolo G."/>
            <person name="Sonego P."/>
            <person name="Engelen K."/>
            <person name="Pertot I."/>
        </authorList>
    </citation>
    <scope>NUCLEOTIDE SEQUENCE [LARGE SCALE GENOMIC DNA]</scope>
    <source>
        <strain evidence="6 7">AZ78</strain>
    </source>
</reference>
<dbReference type="OrthoDB" id="3976083at2"/>
<comment type="caution">
    <text evidence="6">The sequence shown here is derived from an EMBL/GenBank/DDBJ whole genome shotgun (WGS) entry which is preliminary data.</text>
</comment>
<sequence length="660" mass="68636">MSSKSSRRAPARGTATLCAALRGAVLVSSLVAAPAFAAQPLFTGDAPTARVGLASAQASALSHAQSLAAAPATASLQLKRANAALVSAQTREIELQLGGHRVNAVLDSARDTGRGSTVWLGHLRENAKRASSDAREVRHDELNSVALVRRGDGVTGNVRVDGQLYRIRPLADGSHAVIEVDESKMPPDHPLGYRDSDLPQIDMREAARVANANAASARINRAAVGPAAIDPGATATIRVQVVATNEAVTAYGGDMQALVELAVAESNQGYVNSNVGIQLELANYRTVQYTSAGDGHFTDEERFADPSDGYMDDIHASRDANAADVSVLVINDAGNCGLAHSIGSTAATAFATVHYDCATGYYSFAHEIGHLLSARHDPAADPNNTPYAYGHGYRYEPATGTKWRTIMAYACTGGCTRLNYWSNPDVTYNGVPMGTADKNHNQRVLVQTKAAVAAFRGAPGGNTAPVANFSSSASGLTVNFTDSSTDSDGTIASRSWNFGDGTTSTATNPSKTYAAAGTYTVTLTVTDNGGATHTKTASVTVNASGVQTYTNGSDVNIPDNNATGVSSNIVVSGRSGNAPSNASISVNIVHPYKGDLIVDLIAPDGSVYNLHNRTGGSADNVSGSFSKNLSSEALNGTWKLRAADRASADVGKIDTWSITF</sequence>
<evidence type="ECO:0000256" key="3">
    <source>
        <dbReference type="SAM" id="SignalP"/>
    </source>
</evidence>
<dbReference type="InterPro" id="IPR024079">
    <property type="entry name" value="MetalloPept_cat_dom_sf"/>
</dbReference>
<dbReference type="AlphaFoldDB" id="A0A108UD90"/>
<dbReference type="InterPro" id="IPR000601">
    <property type="entry name" value="PKD_dom"/>
</dbReference>
<keyword evidence="7" id="KW-1185">Reference proteome</keyword>